<reference evidence="4 5" key="1">
    <citation type="submission" date="2019-08" db="EMBL/GenBank/DDBJ databases">
        <title>Draft genome sequence of Ulvibacter marinus type strain NBRC 109484.</title>
        <authorList>
            <person name="Kawano K."/>
            <person name="Ushijima N."/>
            <person name="Kihara M."/>
            <person name="Itoh H."/>
        </authorList>
    </citation>
    <scope>NUCLEOTIDE SEQUENCE [LARGE SCALE GENOMIC DNA]</scope>
    <source>
        <strain evidence="4 5">NBRC 109484</strain>
    </source>
</reference>
<dbReference type="CDD" id="cd15482">
    <property type="entry name" value="Sialidase_non-viral"/>
    <property type="match status" value="1"/>
</dbReference>
<dbReference type="GO" id="GO:0010411">
    <property type="term" value="P:xyloglucan metabolic process"/>
    <property type="evidence" value="ECO:0007669"/>
    <property type="project" value="TreeGrafter"/>
</dbReference>
<keyword evidence="2" id="KW-0732">Signal</keyword>
<dbReference type="AlphaFoldDB" id="A0A5J4IPH3"/>
<accession>A0A5J4IPH3</accession>
<feature type="domain" description="Sortilin N-terminal" evidence="3">
    <location>
        <begin position="118"/>
        <end position="244"/>
    </location>
</feature>
<evidence type="ECO:0000256" key="2">
    <source>
        <dbReference type="SAM" id="SignalP"/>
    </source>
</evidence>
<dbReference type="SUPFAM" id="SSF50939">
    <property type="entry name" value="Sialidases"/>
    <property type="match status" value="1"/>
</dbReference>
<dbReference type="Pfam" id="PF15902">
    <property type="entry name" value="Sortilin-Vps10"/>
    <property type="match status" value="1"/>
</dbReference>
<evidence type="ECO:0000259" key="3">
    <source>
        <dbReference type="Pfam" id="PF15902"/>
    </source>
</evidence>
<gene>
    <name evidence="4" type="ORF">ULMA_16670</name>
</gene>
<evidence type="ECO:0000313" key="5">
    <source>
        <dbReference type="Proteomes" id="UP000326509"/>
    </source>
</evidence>
<name>A0A5J4IPH3_9FLAO</name>
<dbReference type="RefSeq" id="WP_151673952.1">
    <property type="nucleotide sequence ID" value="NZ_BKCG01000003.1"/>
</dbReference>
<dbReference type="InterPro" id="IPR015943">
    <property type="entry name" value="WD40/YVTN_repeat-like_dom_sf"/>
</dbReference>
<evidence type="ECO:0000256" key="1">
    <source>
        <dbReference type="ARBA" id="ARBA00022737"/>
    </source>
</evidence>
<feature type="signal peptide" evidence="2">
    <location>
        <begin position="1"/>
        <end position="22"/>
    </location>
</feature>
<keyword evidence="1" id="KW-0677">Repeat</keyword>
<feature type="chain" id="PRO_5023809734" description="Sortilin N-terminal domain-containing protein" evidence="2">
    <location>
        <begin position="23"/>
        <end position="1021"/>
    </location>
</feature>
<comment type="caution">
    <text evidence="4">The sequence shown here is derived from an EMBL/GenBank/DDBJ whole genome shotgun (WGS) entry which is preliminary data.</text>
</comment>
<dbReference type="Proteomes" id="UP000326509">
    <property type="component" value="Unassembled WGS sequence"/>
</dbReference>
<protein>
    <recommendedName>
        <fullName evidence="3">Sortilin N-terminal domain-containing protein</fullName>
    </recommendedName>
</protein>
<dbReference type="OrthoDB" id="9757809at2"/>
<dbReference type="PANTHER" id="PTHR43739">
    <property type="entry name" value="XYLOGLUCANASE (EUROFUNG)"/>
    <property type="match status" value="1"/>
</dbReference>
<dbReference type="InterPro" id="IPR031778">
    <property type="entry name" value="Sortilin_N"/>
</dbReference>
<organism evidence="4 5">
    <name type="scientific">Patiriisocius marinus</name>
    <dbReference type="NCBI Taxonomy" id="1397112"/>
    <lineage>
        <taxon>Bacteria</taxon>
        <taxon>Pseudomonadati</taxon>
        <taxon>Bacteroidota</taxon>
        <taxon>Flavobacteriia</taxon>
        <taxon>Flavobacteriales</taxon>
        <taxon>Flavobacteriaceae</taxon>
        <taxon>Patiriisocius</taxon>
    </lineage>
</organism>
<dbReference type="EMBL" id="BKCG01000003">
    <property type="protein sequence ID" value="GER59559.1"/>
    <property type="molecule type" value="Genomic_DNA"/>
</dbReference>
<dbReference type="InterPro" id="IPR036278">
    <property type="entry name" value="Sialidase_sf"/>
</dbReference>
<sequence length="1021" mass="112972">MKYSFSLSLSVLSLLITSISIAQDFSSLTYRNVGPERGGRVTSVMGTPSLPGTFYLGATGGGVWKTEDYGISWNNISDGYFETPSIGAIQVDVENPNLIYVGTGSDGLRSNVIGGRGVYKSTNAGESWEHVGLRNVGQIGAVEIDPKDSKTVWVAAIGDAFKNNEDRGIFKSTNGGETWEKVLYVSDKTGFSDLELHPKKSKIVYAAAWKGQRRPWTIISGGTSSEGGIYKSKNGGKDWEKLSNGLPQGLIGKIDLAVSPANPKVLYAVIEAPGKEGGLYKSEDEGKSFIQVSDEIGLVNRPFYYTNLELDPTNENIVYSNSNPLLKSIDGGKNWKRMSVPHGDNHDIWINPNNPEVLIQANDGGANVSQNGGKTWSTQFNQPTAELYQVEVDDQYPYWLYAGQQDNSTTIAVPSFPPSGVQDTNAGWLINTGGCETGPAIPKPGNHNIVYANCKGRFGVFDKRTGTEKSYYVGASNIYGHNPKDLQYRFQRVAPIHVSPHNPDVVYHGSQYLHKTINDGQVWMTISPDLTAFEADKQVISGSPITRDITGEEYYSTLYSIRESKLVEGLIWTGSNDGVISVTRNGGTTWNNVTPKNLPKGGRVESIEPSQFDPAKAYIAVDRHLLGDTKPYLFKTSNYGESWELISTETSGIPNDFVTRVLREDPVKEGLLFAGTEYGIFISFNDGNTWSAFQQNLPVTPITDLKLFRGDIVVSTMGRGFWILDNYTSLQQAEILKMKASPVLFKPDTTVRYRYPNVRGIAGNKYPQTQVYIDYYLPENIKGAVALEILNEQRQSLVTITSDSSFVAIPNTEVMVENASDETPGFEEVEDMNLSQTFRYSDKKLKSEAGMHRFGWNLKQKGAWSKNENRRFKYGPMVAPGNYIVKLTAGGKTYEQPFFITADPRIEAQGVNQEVIESQIAFQNKAINLLSEARKFQSDLENEIILLNETNSKNDAIRLDKIRTILNELKNAEGAYPRQMLISQISYLLSMVSGADQAPGADAEARYAQLVSEFKKLKEQF</sequence>
<dbReference type="SUPFAM" id="SSF110296">
    <property type="entry name" value="Oligoxyloglucan reducing end-specific cellobiohydrolase"/>
    <property type="match status" value="1"/>
</dbReference>
<keyword evidence="5" id="KW-1185">Reference proteome</keyword>
<dbReference type="Gene3D" id="2.130.10.10">
    <property type="entry name" value="YVTN repeat-like/Quinoprotein amine dehydrogenase"/>
    <property type="match status" value="4"/>
</dbReference>
<dbReference type="PANTHER" id="PTHR43739:SF5">
    <property type="entry name" value="EXO-ALPHA-SIALIDASE"/>
    <property type="match status" value="1"/>
</dbReference>
<proteinExistence type="predicted"/>
<dbReference type="InterPro" id="IPR052025">
    <property type="entry name" value="Xyloglucanase_GH74"/>
</dbReference>
<evidence type="ECO:0000313" key="4">
    <source>
        <dbReference type="EMBL" id="GER59559.1"/>
    </source>
</evidence>